<proteinExistence type="predicted"/>
<protein>
    <submittedName>
        <fullName evidence="1">Uncharacterized protein</fullName>
    </submittedName>
</protein>
<evidence type="ECO:0000313" key="1">
    <source>
        <dbReference type="EMBL" id="QHS84917.1"/>
    </source>
</evidence>
<reference evidence="1" key="1">
    <citation type="journal article" date="2020" name="Nature">
        <title>Giant virus diversity and host interactions through global metagenomics.</title>
        <authorList>
            <person name="Schulz F."/>
            <person name="Roux S."/>
            <person name="Paez-Espino D."/>
            <person name="Jungbluth S."/>
            <person name="Walsh D.A."/>
            <person name="Denef V.J."/>
            <person name="McMahon K.D."/>
            <person name="Konstantinidis K.T."/>
            <person name="Eloe-Fadrosh E.A."/>
            <person name="Kyrpides N.C."/>
            <person name="Woyke T."/>
        </authorList>
    </citation>
    <scope>NUCLEOTIDE SEQUENCE</scope>
    <source>
        <strain evidence="1">GVMAG-M-3300009182-67</strain>
    </source>
</reference>
<accession>A0A6C0AY55</accession>
<name>A0A6C0AY55_9ZZZZ</name>
<dbReference type="AlphaFoldDB" id="A0A6C0AY55"/>
<organism evidence="1">
    <name type="scientific">viral metagenome</name>
    <dbReference type="NCBI Taxonomy" id="1070528"/>
    <lineage>
        <taxon>unclassified sequences</taxon>
        <taxon>metagenomes</taxon>
        <taxon>organismal metagenomes</taxon>
    </lineage>
</organism>
<dbReference type="EMBL" id="MN739039">
    <property type="protein sequence ID" value="QHS84917.1"/>
    <property type="molecule type" value="Genomic_DNA"/>
</dbReference>
<sequence length="145" mass="17561">MEQINQKANNVYIYYYNLALKEFDETTAKRLAQIPADYVYQSLVQTYPNCFVNEECCLEYCLDRSELEFARIDPQIKRYAYNKSKRVQSNVSDIEINNYLVKQRNEFKKKYFKTENERNKFERLFKNLSVNPQNDISRIFKNINM</sequence>